<dbReference type="GeneID" id="10503688"/>
<sequence>MGFTDDGEAHNDILLIDENNINEIINKKLHYWEEEFSIIKMESHDQIKQISNSSSSLHELNFQTNDINCDLPEEVFKNWYQFAISYVESLNSNTVTNDMELEIILSIKVVLNFMIDKEILLNSSKYDDGVFRKYLEQFRKVLTILLSKPKFTMLFVSRFEQGPSTNFIKDQIKNSLQILINSIQRASTLSKKMEILNSIQSIVDIGNKLTAINLCIDFYFNSINIIQPLILFANSLDHGEVLRNLSIKILSNLPKDQYKSDILKQLSLVSTDSLTLNYFWSNDGIFDKESISILQNRIPPSSKEFGDKVLLSIKTAIDTNYIDILSKKNNEETIEKILKIIFDFIDIYSIKISLQDKLKAYSTDDYQSPYEVLDVFESLMGQLPNNRNIIKKLFSSLGPIEGSLNCILNSSKKFTKETWSSELLPILRDQIDLMKFQGVSGIQREQTVVDCVRECARLFYLDNPKSLTSENTDIDQFTNILFFTIIEAIRHGYNLQILCSIIILNHLPSSIGWFSQIVNGSICYNLKTSRFIFDIFLQLLGFTEVEESQTIQSLKVDHMQPIFHQLVSLPNPVAFALISTCLKFKQAKQFLIDNPLLVNTLIQSIRVFITELNSNNVASLDRDHAESITELIKNLFPIVHPGDSNFLFSISLKVLLLVPKGMPSSYGDEELSKLINRIPLNVPLSLSDVELGLEILGTESKSALCNFSPNYCILDKNEAVRSSALQVLSRRPDLVKDNIPQIINSIKTSNNSIYEMELLLSASPIMPIIFDIDRSYTLECLDILYKTIKQSALRDSMNHPNVIAIQNTEYIINRITQDDIIKYIGKSSLLISILLKLKKFSTSIRLVYKDLRKKGYINDRLKENSINY</sequence>
<reference evidence="2" key="1">
    <citation type="journal article" date="2011" name="Genome Biol.">
        <title>Comparative genomics of the social amoebae Dictyostelium discoideum and Dictyostelium purpureum.</title>
        <authorList>
            <consortium name="US DOE Joint Genome Institute (JGI-PGF)"/>
            <person name="Sucgang R."/>
            <person name="Kuo A."/>
            <person name="Tian X."/>
            <person name="Salerno W."/>
            <person name="Parikh A."/>
            <person name="Feasley C.L."/>
            <person name="Dalin E."/>
            <person name="Tu H."/>
            <person name="Huang E."/>
            <person name="Barry K."/>
            <person name="Lindquist E."/>
            <person name="Shapiro H."/>
            <person name="Bruce D."/>
            <person name="Schmutz J."/>
            <person name="Salamov A."/>
            <person name="Fey P."/>
            <person name="Gaudet P."/>
            <person name="Anjard C."/>
            <person name="Babu M.M."/>
            <person name="Basu S."/>
            <person name="Bushmanova Y."/>
            <person name="van der Wel H."/>
            <person name="Katoh-Kurasawa M."/>
            <person name="Dinh C."/>
            <person name="Coutinho P.M."/>
            <person name="Saito T."/>
            <person name="Elias M."/>
            <person name="Schaap P."/>
            <person name="Kay R.R."/>
            <person name="Henrissat B."/>
            <person name="Eichinger L."/>
            <person name="Rivero F."/>
            <person name="Putnam N.H."/>
            <person name="West C.M."/>
            <person name="Loomis W.F."/>
            <person name="Chisholm R.L."/>
            <person name="Shaulsky G."/>
            <person name="Strassmann J.E."/>
            <person name="Queller D.C."/>
            <person name="Kuspa A."/>
            <person name="Grigoriev I.V."/>
        </authorList>
    </citation>
    <scope>NUCLEOTIDE SEQUENCE [LARGE SCALE GENOMIC DNA]</scope>
    <source>
        <strain evidence="2">QSDP1</strain>
    </source>
</reference>
<dbReference type="FunCoup" id="F0ZFW9">
    <property type="interactions" value="398"/>
</dbReference>
<accession>F0ZFW9</accession>
<dbReference type="AlphaFoldDB" id="F0ZFW9"/>
<dbReference type="VEuPathDB" id="AmoebaDB:DICPUDRAFT_30729"/>
<proteinExistence type="predicted"/>
<name>F0ZFW9_DICPU</name>
<keyword evidence="2" id="KW-1185">Reference proteome</keyword>
<dbReference type="EMBL" id="GL871006">
    <property type="protein sequence ID" value="EGC37166.1"/>
    <property type="molecule type" value="Genomic_DNA"/>
</dbReference>
<gene>
    <name evidence="1" type="ORF">DICPUDRAFT_30729</name>
</gene>
<organism evidence="1 2">
    <name type="scientific">Dictyostelium purpureum</name>
    <name type="common">Slime mold</name>
    <dbReference type="NCBI Taxonomy" id="5786"/>
    <lineage>
        <taxon>Eukaryota</taxon>
        <taxon>Amoebozoa</taxon>
        <taxon>Evosea</taxon>
        <taxon>Eumycetozoa</taxon>
        <taxon>Dictyostelia</taxon>
        <taxon>Dictyosteliales</taxon>
        <taxon>Dictyosteliaceae</taxon>
        <taxon>Dictyostelium</taxon>
    </lineage>
</organism>
<dbReference type="KEGG" id="dpp:DICPUDRAFT_30729"/>
<dbReference type="Proteomes" id="UP000001064">
    <property type="component" value="Unassembled WGS sequence"/>
</dbReference>
<dbReference type="InParanoid" id="F0ZFW9"/>
<dbReference type="eggNOG" id="ENOG502SQV2">
    <property type="taxonomic scope" value="Eukaryota"/>
</dbReference>
<dbReference type="OMA" id="FCVILAR"/>
<protein>
    <submittedName>
        <fullName evidence="1">Uncharacterized protein</fullName>
    </submittedName>
</protein>
<dbReference type="OrthoDB" id="19660at2759"/>
<evidence type="ECO:0000313" key="2">
    <source>
        <dbReference type="Proteomes" id="UP000001064"/>
    </source>
</evidence>
<evidence type="ECO:0000313" key="1">
    <source>
        <dbReference type="EMBL" id="EGC37166.1"/>
    </source>
</evidence>
<dbReference type="RefSeq" id="XP_003286294.1">
    <property type="nucleotide sequence ID" value="XM_003286246.1"/>
</dbReference>